<dbReference type="Proteomes" id="UP000265566">
    <property type="component" value="Chromosome 2"/>
</dbReference>
<gene>
    <name evidence="1" type="ordered locus">MTR_2g103317</name>
    <name evidence="2" type="ORF">MtrunA17_Chr2g0332711</name>
</gene>
<dbReference type="EMBL" id="CM001218">
    <property type="protein sequence ID" value="KEH39598.1"/>
    <property type="molecule type" value="Genomic_DNA"/>
</dbReference>
<evidence type="ECO:0000313" key="1">
    <source>
        <dbReference type="EMBL" id="KEH39598.1"/>
    </source>
</evidence>
<proteinExistence type="predicted"/>
<organism evidence="1 4">
    <name type="scientific">Medicago truncatula</name>
    <name type="common">Barrel medic</name>
    <name type="synonym">Medicago tribuloides</name>
    <dbReference type="NCBI Taxonomy" id="3880"/>
    <lineage>
        <taxon>Eukaryota</taxon>
        <taxon>Viridiplantae</taxon>
        <taxon>Streptophyta</taxon>
        <taxon>Embryophyta</taxon>
        <taxon>Tracheophyta</taxon>
        <taxon>Spermatophyta</taxon>
        <taxon>Magnoliopsida</taxon>
        <taxon>eudicotyledons</taxon>
        <taxon>Gunneridae</taxon>
        <taxon>Pentapetalae</taxon>
        <taxon>rosids</taxon>
        <taxon>fabids</taxon>
        <taxon>Fabales</taxon>
        <taxon>Fabaceae</taxon>
        <taxon>Papilionoideae</taxon>
        <taxon>50 kb inversion clade</taxon>
        <taxon>NPAAA clade</taxon>
        <taxon>Hologalegina</taxon>
        <taxon>IRL clade</taxon>
        <taxon>Trifolieae</taxon>
        <taxon>Medicago</taxon>
    </lineage>
</organism>
<reference evidence="1 4" key="1">
    <citation type="journal article" date="2011" name="Nature">
        <title>The Medicago genome provides insight into the evolution of rhizobial symbioses.</title>
        <authorList>
            <person name="Young N.D."/>
            <person name="Debelle F."/>
            <person name="Oldroyd G.E."/>
            <person name="Geurts R."/>
            <person name="Cannon S.B."/>
            <person name="Udvardi M.K."/>
            <person name="Benedito V.A."/>
            <person name="Mayer K.F."/>
            <person name="Gouzy J."/>
            <person name="Schoof H."/>
            <person name="Van de Peer Y."/>
            <person name="Proost S."/>
            <person name="Cook D.R."/>
            <person name="Meyers B.C."/>
            <person name="Spannagl M."/>
            <person name="Cheung F."/>
            <person name="De Mita S."/>
            <person name="Krishnakumar V."/>
            <person name="Gundlach H."/>
            <person name="Zhou S."/>
            <person name="Mudge J."/>
            <person name="Bharti A.K."/>
            <person name="Murray J.D."/>
            <person name="Naoumkina M.A."/>
            <person name="Rosen B."/>
            <person name="Silverstein K.A."/>
            <person name="Tang H."/>
            <person name="Rombauts S."/>
            <person name="Zhao P.X."/>
            <person name="Zhou P."/>
            <person name="Barbe V."/>
            <person name="Bardou P."/>
            <person name="Bechner M."/>
            <person name="Bellec A."/>
            <person name="Berger A."/>
            <person name="Berges H."/>
            <person name="Bidwell S."/>
            <person name="Bisseling T."/>
            <person name="Choisne N."/>
            <person name="Couloux A."/>
            <person name="Denny R."/>
            <person name="Deshpande S."/>
            <person name="Dai X."/>
            <person name="Doyle J.J."/>
            <person name="Dudez A.M."/>
            <person name="Farmer A.D."/>
            <person name="Fouteau S."/>
            <person name="Franken C."/>
            <person name="Gibelin C."/>
            <person name="Gish J."/>
            <person name="Goldstein S."/>
            <person name="Gonzalez A.J."/>
            <person name="Green P.J."/>
            <person name="Hallab A."/>
            <person name="Hartog M."/>
            <person name="Hua A."/>
            <person name="Humphray S.J."/>
            <person name="Jeong D.H."/>
            <person name="Jing Y."/>
            <person name="Jocker A."/>
            <person name="Kenton S.M."/>
            <person name="Kim D.J."/>
            <person name="Klee K."/>
            <person name="Lai H."/>
            <person name="Lang C."/>
            <person name="Lin S."/>
            <person name="Macmil S.L."/>
            <person name="Magdelenat G."/>
            <person name="Matthews L."/>
            <person name="McCorrison J."/>
            <person name="Monaghan E.L."/>
            <person name="Mun J.H."/>
            <person name="Najar F.Z."/>
            <person name="Nicholson C."/>
            <person name="Noirot C."/>
            <person name="O'Bleness M."/>
            <person name="Paule C.R."/>
            <person name="Poulain J."/>
            <person name="Prion F."/>
            <person name="Qin B."/>
            <person name="Qu C."/>
            <person name="Retzel E.F."/>
            <person name="Riddle C."/>
            <person name="Sallet E."/>
            <person name="Samain S."/>
            <person name="Samson N."/>
            <person name="Sanders I."/>
            <person name="Saurat O."/>
            <person name="Scarpelli C."/>
            <person name="Schiex T."/>
            <person name="Segurens B."/>
            <person name="Severin A.J."/>
            <person name="Sherrier D.J."/>
            <person name="Shi R."/>
            <person name="Sims S."/>
            <person name="Singer S.R."/>
            <person name="Sinharoy S."/>
            <person name="Sterck L."/>
            <person name="Viollet A."/>
            <person name="Wang B.B."/>
            <person name="Wang K."/>
            <person name="Wang M."/>
            <person name="Wang X."/>
            <person name="Warfsmann J."/>
            <person name="Weissenbach J."/>
            <person name="White D.D."/>
            <person name="White J.D."/>
            <person name="Wiley G.B."/>
            <person name="Wincker P."/>
            <person name="Xing Y."/>
            <person name="Yang L."/>
            <person name="Yao Z."/>
            <person name="Ying F."/>
            <person name="Zhai J."/>
            <person name="Zhou L."/>
            <person name="Zuber A."/>
            <person name="Denarie J."/>
            <person name="Dixon R.A."/>
            <person name="May G.D."/>
            <person name="Schwartz D.C."/>
            <person name="Rogers J."/>
            <person name="Quetier F."/>
            <person name="Town C.D."/>
            <person name="Roe B.A."/>
        </authorList>
    </citation>
    <scope>NUCLEOTIDE SEQUENCE [LARGE SCALE GENOMIC DNA]</scope>
    <source>
        <strain evidence="1">A17</strain>
        <strain evidence="3 4">cv. Jemalong A17</strain>
    </source>
</reference>
<accession>A0A072VDS6</accession>
<reference evidence="2" key="4">
    <citation type="journal article" date="2018" name="Nat. Plants">
        <title>Whole-genome landscape of Medicago truncatula symbiotic genes.</title>
        <authorList>
            <person name="Pecrix Y."/>
            <person name="Gamas P."/>
            <person name="Carrere S."/>
        </authorList>
    </citation>
    <scope>NUCLEOTIDE SEQUENCE</scope>
    <source>
        <tissue evidence="2">Leaves</tissue>
    </source>
</reference>
<keyword evidence="4" id="KW-1185">Reference proteome</keyword>
<evidence type="ECO:0000313" key="4">
    <source>
        <dbReference type="Proteomes" id="UP000002051"/>
    </source>
</evidence>
<dbReference type="HOGENOM" id="CLU_3053365_0_0_1"/>
<dbReference type="Proteomes" id="UP000002051">
    <property type="component" value="Chromosome 2"/>
</dbReference>
<name>A0A072VDS6_MEDTR</name>
<sequence length="54" mass="6088">MHMDHGGGGISNPLVLSLCWLLTKDWEKDNKEIEPRNTTIINTKLSPRNLVVAM</sequence>
<dbReference type="EMBL" id="PSQE01000002">
    <property type="protein sequence ID" value="RHN76488.1"/>
    <property type="molecule type" value="Genomic_DNA"/>
</dbReference>
<dbReference type="EnsemblPlants" id="KEH39598">
    <property type="protein sequence ID" value="KEH39598"/>
    <property type="gene ID" value="MTR_2g103317"/>
</dbReference>
<dbReference type="AlphaFoldDB" id="A0A072VDS6"/>
<reference evidence="1 4" key="2">
    <citation type="journal article" date="2014" name="BMC Genomics">
        <title>An improved genome release (version Mt4.0) for the model legume Medicago truncatula.</title>
        <authorList>
            <person name="Tang H."/>
            <person name="Krishnakumar V."/>
            <person name="Bidwell S."/>
            <person name="Rosen B."/>
            <person name="Chan A."/>
            <person name="Zhou S."/>
            <person name="Gentzbittel L."/>
            <person name="Childs K.L."/>
            <person name="Yandell M."/>
            <person name="Gundlach H."/>
            <person name="Mayer K.F."/>
            <person name="Schwartz D.C."/>
            <person name="Town C.D."/>
        </authorList>
    </citation>
    <scope>GENOME REANNOTATION</scope>
    <source>
        <strain evidence="1">A17</strain>
        <strain evidence="3 4">cv. Jemalong A17</strain>
    </source>
</reference>
<reference evidence="3" key="3">
    <citation type="submission" date="2015-04" db="UniProtKB">
        <authorList>
            <consortium name="EnsemblPlants"/>
        </authorList>
    </citation>
    <scope>IDENTIFICATION</scope>
    <source>
        <strain evidence="3">cv. Jemalong A17</strain>
    </source>
</reference>
<evidence type="ECO:0000313" key="2">
    <source>
        <dbReference type="EMBL" id="RHN76488.1"/>
    </source>
</evidence>
<dbReference type="Gramene" id="rna12824">
    <property type="protein sequence ID" value="RHN76488.1"/>
    <property type="gene ID" value="gene12824"/>
</dbReference>
<protein>
    <submittedName>
        <fullName evidence="1 3">Uncharacterized protein</fullName>
    </submittedName>
</protein>
<evidence type="ECO:0000313" key="3">
    <source>
        <dbReference type="EnsemblPlants" id="KEH39598"/>
    </source>
</evidence>